<name>A0A2K1K6H7_PHYPA</name>
<dbReference type="EnsemblPlants" id="Pp3c8_7500V3.3">
    <property type="protein sequence ID" value="PAC:32966173.CDS.1"/>
    <property type="gene ID" value="Pp3c8_7500"/>
</dbReference>
<dbReference type="EMBL" id="ABEU02000008">
    <property type="protein sequence ID" value="PNR49375.1"/>
    <property type="molecule type" value="Genomic_DNA"/>
</dbReference>
<protein>
    <submittedName>
        <fullName evidence="2 3">Uncharacterized protein</fullName>
    </submittedName>
</protein>
<accession>A0A2K1K6H7</accession>
<keyword evidence="4" id="KW-1185">Reference proteome</keyword>
<dbReference type="Proteomes" id="UP000006727">
    <property type="component" value="Chromosome 8"/>
</dbReference>
<dbReference type="InParanoid" id="A0A2K1K6H7"/>
<gene>
    <name evidence="2" type="ORF">PHYPA_011271</name>
</gene>
<evidence type="ECO:0000313" key="4">
    <source>
        <dbReference type="Proteomes" id="UP000006727"/>
    </source>
</evidence>
<dbReference type="EnsemblPlants" id="Pp3c8_7500V3.1">
    <property type="protein sequence ID" value="PAC:32966172.CDS.1"/>
    <property type="gene ID" value="Pp3c8_7500"/>
</dbReference>
<keyword evidence="1" id="KW-0472">Membrane</keyword>
<dbReference type="AlphaFoldDB" id="A0A2K1K6H7"/>
<proteinExistence type="predicted"/>
<reference evidence="2 4" key="1">
    <citation type="journal article" date="2008" name="Science">
        <title>The Physcomitrella genome reveals evolutionary insights into the conquest of land by plants.</title>
        <authorList>
            <person name="Rensing S."/>
            <person name="Lang D."/>
            <person name="Zimmer A."/>
            <person name="Terry A."/>
            <person name="Salamov A."/>
            <person name="Shapiro H."/>
            <person name="Nishiyama T."/>
            <person name="Perroud P.-F."/>
            <person name="Lindquist E."/>
            <person name="Kamisugi Y."/>
            <person name="Tanahashi T."/>
            <person name="Sakakibara K."/>
            <person name="Fujita T."/>
            <person name="Oishi K."/>
            <person name="Shin-I T."/>
            <person name="Kuroki Y."/>
            <person name="Toyoda A."/>
            <person name="Suzuki Y."/>
            <person name="Hashimoto A."/>
            <person name="Yamaguchi K."/>
            <person name="Sugano A."/>
            <person name="Kohara Y."/>
            <person name="Fujiyama A."/>
            <person name="Anterola A."/>
            <person name="Aoki S."/>
            <person name="Ashton N."/>
            <person name="Barbazuk W.B."/>
            <person name="Barker E."/>
            <person name="Bennetzen J."/>
            <person name="Bezanilla M."/>
            <person name="Blankenship R."/>
            <person name="Cho S.H."/>
            <person name="Dutcher S."/>
            <person name="Estelle M."/>
            <person name="Fawcett J.A."/>
            <person name="Gundlach H."/>
            <person name="Hanada K."/>
            <person name="Heyl A."/>
            <person name="Hicks K.A."/>
            <person name="Hugh J."/>
            <person name="Lohr M."/>
            <person name="Mayer K."/>
            <person name="Melkozernov A."/>
            <person name="Murata T."/>
            <person name="Nelson D."/>
            <person name="Pils B."/>
            <person name="Prigge M."/>
            <person name="Reiss B."/>
            <person name="Renner T."/>
            <person name="Rombauts S."/>
            <person name="Rushton P."/>
            <person name="Sanderfoot A."/>
            <person name="Schween G."/>
            <person name="Shiu S.-H."/>
            <person name="Stueber K."/>
            <person name="Theodoulou F.L."/>
            <person name="Tu H."/>
            <person name="Van de Peer Y."/>
            <person name="Verrier P.J."/>
            <person name="Waters E."/>
            <person name="Wood A."/>
            <person name="Yang L."/>
            <person name="Cove D."/>
            <person name="Cuming A."/>
            <person name="Hasebe M."/>
            <person name="Lucas S."/>
            <person name="Mishler D.B."/>
            <person name="Reski R."/>
            <person name="Grigoriev I."/>
            <person name="Quatrano R.S."/>
            <person name="Boore J.L."/>
        </authorList>
    </citation>
    <scope>NUCLEOTIDE SEQUENCE [LARGE SCALE GENOMIC DNA]</scope>
    <source>
        <strain evidence="3 4">cv. Gransden 2004</strain>
    </source>
</reference>
<feature type="transmembrane region" description="Helical" evidence="1">
    <location>
        <begin position="65"/>
        <end position="83"/>
    </location>
</feature>
<evidence type="ECO:0000313" key="3">
    <source>
        <dbReference type="EnsemblPlants" id="PAC:32966172.CDS.1"/>
    </source>
</evidence>
<evidence type="ECO:0000313" key="2">
    <source>
        <dbReference type="EMBL" id="PNR49375.1"/>
    </source>
</evidence>
<organism evidence="2">
    <name type="scientific">Physcomitrium patens</name>
    <name type="common">Spreading-leaved earth moss</name>
    <name type="synonym">Physcomitrella patens</name>
    <dbReference type="NCBI Taxonomy" id="3218"/>
    <lineage>
        <taxon>Eukaryota</taxon>
        <taxon>Viridiplantae</taxon>
        <taxon>Streptophyta</taxon>
        <taxon>Embryophyta</taxon>
        <taxon>Bryophyta</taxon>
        <taxon>Bryophytina</taxon>
        <taxon>Bryopsida</taxon>
        <taxon>Funariidae</taxon>
        <taxon>Funariales</taxon>
        <taxon>Funariaceae</taxon>
        <taxon>Physcomitrium</taxon>
    </lineage>
</organism>
<feature type="transmembrane region" description="Helical" evidence="1">
    <location>
        <begin position="7"/>
        <end position="32"/>
    </location>
</feature>
<evidence type="ECO:0000256" key="1">
    <source>
        <dbReference type="SAM" id="Phobius"/>
    </source>
</evidence>
<dbReference type="Gramene" id="Pp3c8_7500V3.3">
    <property type="protein sequence ID" value="PAC:32966173.CDS.1"/>
    <property type="gene ID" value="Pp3c8_7500"/>
</dbReference>
<keyword evidence="1" id="KW-0812">Transmembrane</keyword>
<reference evidence="2 4" key="2">
    <citation type="journal article" date="2018" name="Plant J.">
        <title>The Physcomitrella patens chromosome-scale assembly reveals moss genome structure and evolution.</title>
        <authorList>
            <person name="Lang D."/>
            <person name="Ullrich K.K."/>
            <person name="Murat F."/>
            <person name="Fuchs J."/>
            <person name="Jenkins J."/>
            <person name="Haas F.B."/>
            <person name="Piednoel M."/>
            <person name="Gundlach H."/>
            <person name="Van Bel M."/>
            <person name="Meyberg R."/>
            <person name="Vives C."/>
            <person name="Morata J."/>
            <person name="Symeonidi A."/>
            <person name="Hiss M."/>
            <person name="Muchero W."/>
            <person name="Kamisugi Y."/>
            <person name="Saleh O."/>
            <person name="Blanc G."/>
            <person name="Decker E.L."/>
            <person name="van Gessel N."/>
            <person name="Grimwood J."/>
            <person name="Hayes R.D."/>
            <person name="Graham S.W."/>
            <person name="Gunter L.E."/>
            <person name="McDaniel S.F."/>
            <person name="Hoernstein S.N.W."/>
            <person name="Larsson A."/>
            <person name="Li F.W."/>
            <person name="Perroud P.F."/>
            <person name="Phillips J."/>
            <person name="Ranjan P."/>
            <person name="Rokshar D.S."/>
            <person name="Rothfels C.J."/>
            <person name="Schneider L."/>
            <person name="Shu S."/>
            <person name="Stevenson D.W."/>
            <person name="Thummler F."/>
            <person name="Tillich M."/>
            <person name="Villarreal Aguilar J.C."/>
            <person name="Widiez T."/>
            <person name="Wong G.K."/>
            <person name="Wymore A."/>
            <person name="Zhang Y."/>
            <person name="Zimmer A.D."/>
            <person name="Quatrano R.S."/>
            <person name="Mayer K.F.X."/>
            <person name="Goodstein D."/>
            <person name="Casacuberta J.M."/>
            <person name="Vandepoele K."/>
            <person name="Reski R."/>
            <person name="Cuming A.C."/>
            <person name="Tuskan G.A."/>
            <person name="Maumus F."/>
            <person name="Salse J."/>
            <person name="Schmutz J."/>
            <person name="Rensing S.A."/>
        </authorList>
    </citation>
    <scope>NUCLEOTIDE SEQUENCE [LARGE SCALE GENOMIC DNA]</scope>
    <source>
        <strain evidence="3 4">cv. Gransden 2004</strain>
    </source>
</reference>
<dbReference type="Gramene" id="Pp3c8_7500V3.1">
    <property type="protein sequence ID" value="PAC:32966172.CDS.1"/>
    <property type="gene ID" value="Pp3c8_7500"/>
</dbReference>
<keyword evidence="1" id="KW-1133">Transmembrane helix</keyword>
<sequence length="107" mass="12177">MILLEGVLAFFVRILHLLLLFLFNLCSLLLLWGRSNVALLQTVVRRCSRCTPRDALFPHLSNPAVSLRNCSIFVVFIVSAPVFRRSTILLFMYGFFLNSATMGEKIL</sequence>
<reference evidence="3" key="3">
    <citation type="submission" date="2020-12" db="UniProtKB">
        <authorList>
            <consortium name="EnsemblPlants"/>
        </authorList>
    </citation>
    <scope>IDENTIFICATION</scope>
</reference>